<proteinExistence type="predicted"/>
<dbReference type="AlphaFoldDB" id="A0A223KXR2"/>
<evidence type="ECO:0000313" key="3">
    <source>
        <dbReference type="Proteomes" id="UP000215224"/>
    </source>
</evidence>
<keyword evidence="1" id="KW-0472">Membrane</keyword>
<accession>A0A223KXR2</accession>
<name>A0A223KXR2_9BACI</name>
<keyword evidence="1" id="KW-1133">Transmembrane helix</keyword>
<sequence>MGLAGAFGGGMFFGGFNTIFFLVFFIILGVILFTFIKGIKQWSYNNQQPVLTVAAIVVTKRANVRRNVHHHGDHHHHSSSTTYYVTFQVESGDRMELHVNGREYGQLAEGDRGKLTFQGTRYLKFERIV</sequence>
<dbReference type="Pfam" id="PF10694">
    <property type="entry name" value="DUF2500"/>
    <property type="match status" value="1"/>
</dbReference>
<evidence type="ECO:0008006" key="4">
    <source>
        <dbReference type="Google" id="ProtNLM"/>
    </source>
</evidence>
<dbReference type="STRING" id="1314751.GCA_001591425_04378"/>
<dbReference type="KEGG" id="bcoh:BC6307_03570"/>
<feature type="transmembrane region" description="Helical" evidence="1">
    <location>
        <begin position="12"/>
        <end position="36"/>
    </location>
</feature>
<protein>
    <recommendedName>
        <fullName evidence="4">DUF2500 domain-containing protein</fullName>
    </recommendedName>
</protein>
<evidence type="ECO:0000256" key="1">
    <source>
        <dbReference type="SAM" id="Phobius"/>
    </source>
</evidence>
<reference evidence="2 3" key="1">
    <citation type="submission" date="2016-12" db="EMBL/GenBank/DDBJ databases">
        <title>The whole genome sequencing and assembly of Bacillus cohnii DSM 6307T strain.</title>
        <authorList>
            <person name="Lee Y.-J."/>
            <person name="Yi H."/>
            <person name="Bahn Y.-S."/>
            <person name="Kim J.F."/>
            <person name="Lee D.-W."/>
        </authorList>
    </citation>
    <scope>NUCLEOTIDE SEQUENCE [LARGE SCALE GENOMIC DNA]</scope>
    <source>
        <strain evidence="2 3">DSM 6307</strain>
    </source>
</reference>
<evidence type="ECO:0000313" key="2">
    <source>
        <dbReference type="EMBL" id="AST94210.1"/>
    </source>
</evidence>
<keyword evidence="1" id="KW-0812">Transmembrane</keyword>
<organism evidence="2 3">
    <name type="scientific">Sutcliffiella cohnii</name>
    <dbReference type="NCBI Taxonomy" id="33932"/>
    <lineage>
        <taxon>Bacteria</taxon>
        <taxon>Bacillati</taxon>
        <taxon>Bacillota</taxon>
        <taxon>Bacilli</taxon>
        <taxon>Bacillales</taxon>
        <taxon>Bacillaceae</taxon>
        <taxon>Sutcliffiella</taxon>
    </lineage>
</organism>
<dbReference type="Gene3D" id="2.40.50.660">
    <property type="match status" value="1"/>
</dbReference>
<dbReference type="InterPro" id="IPR019635">
    <property type="entry name" value="DUF2500"/>
</dbReference>
<dbReference type="EMBL" id="CP018866">
    <property type="protein sequence ID" value="AST94210.1"/>
    <property type="molecule type" value="Genomic_DNA"/>
</dbReference>
<gene>
    <name evidence="2" type="ORF">BC6307_03570</name>
</gene>
<dbReference type="Proteomes" id="UP000215224">
    <property type="component" value="Chromosome"/>
</dbReference>
<keyword evidence="3" id="KW-1185">Reference proteome</keyword>